<organism evidence="1 2">
    <name type="scientific">Theileria equi strain WA</name>
    <dbReference type="NCBI Taxonomy" id="1537102"/>
    <lineage>
        <taxon>Eukaryota</taxon>
        <taxon>Sar</taxon>
        <taxon>Alveolata</taxon>
        <taxon>Apicomplexa</taxon>
        <taxon>Aconoidasida</taxon>
        <taxon>Piroplasmida</taxon>
        <taxon>Theileriidae</taxon>
        <taxon>Theileria</taxon>
    </lineage>
</organism>
<gene>
    <name evidence="1" type="ORF">BEWA_024740</name>
</gene>
<evidence type="ECO:0000313" key="2">
    <source>
        <dbReference type="Proteomes" id="UP000031512"/>
    </source>
</evidence>
<sequence>MHDLVFDVSAPFDAQHFVFSGRDDGLYILLKLVPKPGYHLVKVVDGLTVLWEKGKEPLEFLVLHKLGNLPAFLFLKLSDSGRYFEFRNLTWSEINEVEYKEKLTLDLDRHNLEGVDFDLSHINPKDVTVIKLLDGSLVNHSFFPEVKKAFVTVRDGDNLLWKAAKDGDKCLLVSFHEAEGSPKFLRLALLESNTFAQKFFENVSGKWISMTIHAYFEKRAPKDPQIAVLDLSVNHNLHVGQFVGSVHGVPYDVFFSSILGKVVKVVDGNDVLWEGKGGEKCVLASLSHDLTHVHLLVLLKSGQADLYFEKKNGEWNAVFDGFPNKFKVTTY</sequence>
<dbReference type="VEuPathDB" id="PiroplasmaDB:BEWA_024740"/>
<accession>L0AVQ0</accession>
<keyword evidence="2" id="KW-1185">Reference proteome</keyword>
<evidence type="ECO:0000313" key="1">
    <source>
        <dbReference type="EMBL" id="AFZ79625.1"/>
    </source>
</evidence>
<dbReference type="AlphaFoldDB" id="L0AVQ0"/>
<dbReference type="Proteomes" id="UP000031512">
    <property type="component" value="Chromosome 1"/>
</dbReference>
<dbReference type="EMBL" id="CP001669">
    <property type="protein sequence ID" value="AFZ79625.1"/>
    <property type="molecule type" value="Genomic_DNA"/>
</dbReference>
<dbReference type="GeneID" id="15803891"/>
<reference evidence="1 2" key="1">
    <citation type="journal article" date="2012" name="BMC Genomics">
        <title>Comparative genomic analysis and phylogenetic position of Theileria equi.</title>
        <authorList>
            <person name="Kappmeyer L.S."/>
            <person name="Thiagarajan M."/>
            <person name="Herndon D.R."/>
            <person name="Ramsay J.D."/>
            <person name="Caler E."/>
            <person name="Djikeng A."/>
            <person name="Gillespie J.J."/>
            <person name="Lau A.O."/>
            <person name="Roalson E.H."/>
            <person name="Silva J.C."/>
            <person name="Silva M.G."/>
            <person name="Suarez C.E."/>
            <person name="Ueti M.W."/>
            <person name="Nene V.M."/>
            <person name="Mealey R.H."/>
            <person name="Knowles D.P."/>
            <person name="Brayton K.A."/>
        </authorList>
    </citation>
    <scope>NUCLEOTIDE SEQUENCE [LARGE SCALE GENOMIC DNA]</scope>
    <source>
        <strain evidence="1 2">WA</strain>
    </source>
</reference>
<protein>
    <submittedName>
        <fullName evidence="1">82-kilodalton protein</fullName>
    </submittedName>
</protein>
<name>L0AVQ0_THEEQ</name>
<dbReference type="KEGG" id="beq:BEWA_024740"/>
<proteinExistence type="predicted"/>
<dbReference type="RefSeq" id="XP_004829291.1">
    <property type="nucleotide sequence ID" value="XM_004829234.1"/>
</dbReference>